<dbReference type="GeneID" id="93641676"/>
<name>A0A0B6ATH9_PRIM2</name>
<dbReference type="PIRSF" id="PIRSF037356">
    <property type="entry name" value="DUF1797"/>
    <property type="match status" value="1"/>
</dbReference>
<sequence length="78" mass="9052">MSQLQGILTRLVNLREQASGSEAPQRFFEVEGKRICSVKYHAKTETYELEVYQDGEKPAVYQFDNVDMIAIEIFELIH</sequence>
<organism evidence="1 2">
    <name type="scientific">Priestia megaterium (strain ATCC 14581 / DSM 32 / CCUG 1817 / JCM 2506 / NBRC 15308 / NCIMB 9376 / NCTC 10342 / NRRL B-14308 / VKM B-512 / Ford 19)</name>
    <name type="common">Bacillus megaterium</name>
    <dbReference type="NCBI Taxonomy" id="1348623"/>
    <lineage>
        <taxon>Bacteria</taxon>
        <taxon>Bacillati</taxon>
        <taxon>Bacillota</taxon>
        <taxon>Bacilli</taxon>
        <taxon>Bacillales</taxon>
        <taxon>Bacillaceae</taxon>
        <taxon>Priestia</taxon>
    </lineage>
</organism>
<accession>A0A0B6ATH9</accession>
<reference evidence="1 2" key="1">
    <citation type="journal article" date="2015" name="Genome Announc.">
        <title>Complete genome sequences for 35 biothreat assay-relevant bacillus species.</title>
        <authorList>
            <person name="Johnson S.L."/>
            <person name="Daligault H.E."/>
            <person name="Davenport K.W."/>
            <person name="Jaissle J."/>
            <person name="Frey K.G."/>
            <person name="Ladner J.T."/>
            <person name="Broomall S.M."/>
            <person name="Bishop-Lilly K.A."/>
            <person name="Bruce D.C."/>
            <person name="Gibbons H.S."/>
            <person name="Coyne S.R."/>
            <person name="Lo C.C."/>
            <person name="Meincke L."/>
            <person name="Munk A.C."/>
            <person name="Koroleva G.I."/>
            <person name="Rosenzweig C.N."/>
            <person name="Palacios G.F."/>
            <person name="Redden C.L."/>
            <person name="Minogue T.D."/>
            <person name="Chain P.S."/>
        </authorList>
    </citation>
    <scope>NUCLEOTIDE SEQUENCE [LARGE SCALE GENOMIC DNA]</scope>
    <source>
        <strain evidence="2">ATCC 14581 / DSM 32 / JCM 2506 / NBRC 15308 / NCIMB 9376 / NCTC 10342 / NRRL B-14308 / VKM B-512</strain>
    </source>
</reference>
<dbReference type="Proteomes" id="UP000031829">
    <property type="component" value="Chromosome"/>
</dbReference>
<dbReference type="InterPro" id="IPR038073">
    <property type="entry name" value="YkuJ-like_sf"/>
</dbReference>
<dbReference type="Gene3D" id="3.30.720.20">
    <property type="entry name" value="Protein of unknown function DUF1797"/>
    <property type="match status" value="1"/>
</dbReference>
<dbReference type="HOGENOM" id="CLU_157750_0_1_9"/>
<protein>
    <recommendedName>
        <fullName evidence="3">DUF1797 family protein</fullName>
    </recommendedName>
</protein>
<dbReference type="Pfam" id="PF08796">
    <property type="entry name" value="DUF1797"/>
    <property type="match status" value="1"/>
</dbReference>
<dbReference type="InterPro" id="IPR014904">
    <property type="entry name" value="YkuJ-like"/>
</dbReference>
<evidence type="ECO:0000313" key="1">
    <source>
        <dbReference type="EMBL" id="AJI23164.1"/>
    </source>
</evidence>
<dbReference type="AlphaFoldDB" id="A0A0B6ATH9"/>
<dbReference type="SUPFAM" id="SSF143567">
    <property type="entry name" value="YkuJ-like"/>
    <property type="match status" value="1"/>
</dbReference>
<gene>
    <name evidence="1" type="ORF">BG04_3621</name>
</gene>
<dbReference type="RefSeq" id="WP_013056035.1">
    <property type="nucleotide sequence ID" value="NZ_BCVB01000003.1"/>
</dbReference>
<dbReference type="EMBL" id="CP009920">
    <property type="protein sequence ID" value="AJI23164.1"/>
    <property type="molecule type" value="Genomic_DNA"/>
</dbReference>
<proteinExistence type="predicted"/>
<dbReference type="KEGG" id="bmeg:BG04_3621"/>
<evidence type="ECO:0008006" key="3">
    <source>
        <dbReference type="Google" id="ProtNLM"/>
    </source>
</evidence>
<evidence type="ECO:0000313" key="2">
    <source>
        <dbReference type="Proteomes" id="UP000031829"/>
    </source>
</evidence>